<dbReference type="AlphaFoldDB" id="A0A3A4KJ75"/>
<dbReference type="EMBL" id="QZFU01000024">
    <property type="protein sequence ID" value="RJO72986.1"/>
    <property type="molecule type" value="Genomic_DNA"/>
</dbReference>
<feature type="region of interest" description="Disordered" evidence="2">
    <location>
        <begin position="252"/>
        <end position="326"/>
    </location>
</feature>
<sequence length="326" mass="34481">MLDVYHFTYGWLTPVLAYTMSVTGSLLGLQCAARARGEEGRVGWLIGAAIAIGGTGIWVMHFIAMLGFSIRGSEIRYSVPLTLLSAITAIIVVGIGLFLVNKPEPTWISLLAGGVITGCGVAAMHYTGMYAMKSDAMIGYDAGIVALSVLIAVVAATAALWFTLRVKGFLSTVGAALIMGVAVTGMHFTGMASMHAHRADRAVPPSGAGAMEVLAPIIVAFSLVTILLLISVGLTEIENTMDLPPLKLTRSRARHAPAPAEPPLARPAATWPESAPSADDDFEQSRPYPLPPREYTAPPTRRPADRNAYSEATTTGDWPINTGARH</sequence>
<dbReference type="OrthoDB" id="3763366at2"/>
<dbReference type="Pfam" id="PF03707">
    <property type="entry name" value="MHYT"/>
    <property type="match status" value="2"/>
</dbReference>
<feature type="domain" description="MHYT" evidence="3">
    <location>
        <begin position="9"/>
        <end position="197"/>
    </location>
</feature>
<keyword evidence="1" id="KW-0812">Transmembrane</keyword>
<dbReference type="InterPro" id="IPR005330">
    <property type="entry name" value="MHYT_dom"/>
</dbReference>
<evidence type="ECO:0000259" key="3">
    <source>
        <dbReference type="PROSITE" id="PS50924"/>
    </source>
</evidence>
<protein>
    <recommendedName>
        <fullName evidence="3">MHYT domain-containing protein</fullName>
    </recommendedName>
</protein>
<comment type="caution">
    <text evidence="4">The sequence shown here is derived from an EMBL/GenBank/DDBJ whole genome shotgun (WGS) entry which is preliminary data.</text>
</comment>
<feature type="transmembrane region" description="Helical" evidence="1">
    <location>
        <begin position="138"/>
        <end position="162"/>
    </location>
</feature>
<proteinExistence type="predicted"/>
<feature type="transmembrane region" description="Helical" evidence="1">
    <location>
        <begin position="106"/>
        <end position="126"/>
    </location>
</feature>
<gene>
    <name evidence="4" type="ORF">D5S18_21725</name>
</gene>
<dbReference type="PANTHER" id="PTHR35152">
    <property type="entry name" value="DOMAIN SIGNALLING PROTEIN, PUTATIVE (AFU_ORTHOLOGUE AFUA_5G11310)-RELATED"/>
    <property type="match status" value="1"/>
</dbReference>
<accession>A0A3A4KJ75</accession>
<dbReference type="PANTHER" id="PTHR35152:SF1">
    <property type="entry name" value="DOMAIN SIGNALLING PROTEIN, PUTATIVE (AFU_ORTHOLOGUE AFUA_5G11310)-RELATED"/>
    <property type="match status" value="1"/>
</dbReference>
<evidence type="ECO:0000313" key="5">
    <source>
        <dbReference type="Proteomes" id="UP000266677"/>
    </source>
</evidence>
<feature type="transmembrane region" description="Helical" evidence="1">
    <location>
        <begin position="44"/>
        <end position="68"/>
    </location>
</feature>
<dbReference type="Proteomes" id="UP000266677">
    <property type="component" value="Unassembled WGS sequence"/>
</dbReference>
<feature type="transmembrane region" description="Helical" evidence="1">
    <location>
        <begin position="80"/>
        <end position="100"/>
    </location>
</feature>
<dbReference type="GO" id="GO:0016020">
    <property type="term" value="C:membrane"/>
    <property type="evidence" value="ECO:0007669"/>
    <property type="project" value="UniProtKB-UniRule"/>
</dbReference>
<evidence type="ECO:0000256" key="2">
    <source>
        <dbReference type="SAM" id="MobiDB-lite"/>
    </source>
</evidence>
<feature type="transmembrane region" description="Helical" evidence="1">
    <location>
        <begin position="213"/>
        <end position="234"/>
    </location>
</feature>
<name>A0A3A4KJ75_9NOCA</name>
<organism evidence="4 5">
    <name type="scientific">Nocardia panacis</name>
    <dbReference type="NCBI Taxonomy" id="2340916"/>
    <lineage>
        <taxon>Bacteria</taxon>
        <taxon>Bacillati</taxon>
        <taxon>Actinomycetota</taxon>
        <taxon>Actinomycetes</taxon>
        <taxon>Mycobacteriales</taxon>
        <taxon>Nocardiaceae</taxon>
        <taxon>Nocardia</taxon>
    </lineage>
</organism>
<evidence type="ECO:0000256" key="1">
    <source>
        <dbReference type="PROSITE-ProRule" id="PRU00244"/>
    </source>
</evidence>
<evidence type="ECO:0000313" key="4">
    <source>
        <dbReference type="EMBL" id="RJO72986.1"/>
    </source>
</evidence>
<keyword evidence="1" id="KW-1133">Transmembrane helix</keyword>
<keyword evidence="5" id="KW-1185">Reference proteome</keyword>
<dbReference type="PROSITE" id="PS50924">
    <property type="entry name" value="MHYT"/>
    <property type="match status" value="1"/>
</dbReference>
<reference evidence="4 5" key="1">
    <citation type="submission" date="2018-09" db="EMBL/GenBank/DDBJ databases">
        <title>YIM PH21274 draft genome.</title>
        <authorList>
            <person name="Miao C."/>
        </authorList>
    </citation>
    <scope>NUCLEOTIDE SEQUENCE [LARGE SCALE GENOMIC DNA]</scope>
    <source>
        <strain evidence="4 5">YIM PH 21724</strain>
    </source>
</reference>
<keyword evidence="1" id="KW-0472">Membrane</keyword>
<feature type="transmembrane region" description="Helical" evidence="1">
    <location>
        <begin position="168"/>
        <end position="192"/>
    </location>
</feature>